<dbReference type="GO" id="GO:0022904">
    <property type="term" value="P:respiratory electron transport chain"/>
    <property type="evidence" value="ECO:0007669"/>
    <property type="project" value="InterPro"/>
</dbReference>
<dbReference type="InterPro" id="IPR000516">
    <property type="entry name" value="Ni-dep_Hydgase_cyt-B"/>
</dbReference>
<accession>A0A0F9UJK5</accession>
<keyword evidence="7" id="KW-0479">Metal-binding</keyword>
<feature type="domain" description="Cytochrome b561 bacterial/Ni-hydrogenase" evidence="13">
    <location>
        <begin position="12"/>
        <end position="233"/>
    </location>
</feature>
<keyword evidence="11 12" id="KW-0472">Membrane</keyword>
<feature type="transmembrane region" description="Helical" evidence="12">
    <location>
        <begin position="20"/>
        <end position="39"/>
    </location>
</feature>
<dbReference type="EMBL" id="LAZR01000659">
    <property type="protein sequence ID" value="KKN61396.1"/>
    <property type="molecule type" value="Genomic_DNA"/>
</dbReference>
<protein>
    <recommendedName>
        <fullName evidence="13">Cytochrome b561 bacterial/Ni-hydrogenase domain-containing protein</fullName>
    </recommendedName>
</protein>
<keyword evidence="5" id="KW-0349">Heme</keyword>
<dbReference type="InterPro" id="IPR051542">
    <property type="entry name" value="Hydrogenase_cytochrome"/>
</dbReference>
<keyword evidence="6 12" id="KW-0812">Transmembrane</keyword>
<comment type="similarity">
    <text evidence="2">Belongs to the HupC/HyaC/HydC family.</text>
</comment>
<dbReference type="GO" id="GO:0020037">
    <property type="term" value="F:heme binding"/>
    <property type="evidence" value="ECO:0007669"/>
    <property type="project" value="TreeGrafter"/>
</dbReference>
<proteinExistence type="inferred from homology"/>
<evidence type="ECO:0000259" key="13">
    <source>
        <dbReference type="Pfam" id="PF01292"/>
    </source>
</evidence>
<dbReference type="PANTHER" id="PTHR30485">
    <property type="entry name" value="NI/FE-HYDROGENASE 1 B-TYPE CYTOCHROME SUBUNIT"/>
    <property type="match status" value="1"/>
</dbReference>
<evidence type="ECO:0000256" key="2">
    <source>
        <dbReference type="ARBA" id="ARBA00008622"/>
    </source>
</evidence>
<feature type="transmembrane region" description="Helical" evidence="12">
    <location>
        <begin position="59"/>
        <end position="78"/>
    </location>
</feature>
<keyword evidence="8" id="KW-0249">Electron transport</keyword>
<evidence type="ECO:0000256" key="5">
    <source>
        <dbReference type="ARBA" id="ARBA00022617"/>
    </source>
</evidence>
<dbReference type="PRINTS" id="PR00161">
    <property type="entry name" value="NIHGNASECYTB"/>
</dbReference>
<evidence type="ECO:0000256" key="10">
    <source>
        <dbReference type="ARBA" id="ARBA00023004"/>
    </source>
</evidence>
<evidence type="ECO:0000256" key="9">
    <source>
        <dbReference type="ARBA" id="ARBA00022989"/>
    </source>
</evidence>
<evidence type="ECO:0000256" key="6">
    <source>
        <dbReference type="ARBA" id="ARBA00022692"/>
    </source>
</evidence>
<evidence type="ECO:0000256" key="1">
    <source>
        <dbReference type="ARBA" id="ARBA00004651"/>
    </source>
</evidence>
<organism evidence="14">
    <name type="scientific">marine sediment metagenome</name>
    <dbReference type="NCBI Taxonomy" id="412755"/>
    <lineage>
        <taxon>unclassified sequences</taxon>
        <taxon>metagenomes</taxon>
        <taxon>ecological metagenomes</taxon>
    </lineage>
</organism>
<evidence type="ECO:0000256" key="8">
    <source>
        <dbReference type="ARBA" id="ARBA00022982"/>
    </source>
</evidence>
<dbReference type="GO" id="GO:0005506">
    <property type="term" value="F:iron ion binding"/>
    <property type="evidence" value="ECO:0007669"/>
    <property type="project" value="InterPro"/>
</dbReference>
<evidence type="ECO:0000256" key="4">
    <source>
        <dbReference type="ARBA" id="ARBA00022475"/>
    </source>
</evidence>
<dbReference type="GO" id="GO:0005886">
    <property type="term" value="C:plasma membrane"/>
    <property type="evidence" value="ECO:0007669"/>
    <property type="project" value="UniProtKB-SubCell"/>
</dbReference>
<keyword evidence="3" id="KW-0813">Transport</keyword>
<feature type="transmembrane region" description="Helical" evidence="12">
    <location>
        <begin position="199"/>
        <end position="220"/>
    </location>
</feature>
<feature type="transmembrane region" description="Helical" evidence="12">
    <location>
        <begin position="120"/>
        <end position="143"/>
    </location>
</feature>
<comment type="subcellular location">
    <subcellularLocation>
        <location evidence="1">Cell membrane</location>
        <topology evidence="1">Multi-pass membrane protein</topology>
    </subcellularLocation>
</comment>
<dbReference type="InterPro" id="IPR016174">
    <property type="entry name" value="Di-haem_cyt_TM"/>
</dbReference>
<sequence>MSSNSTLREYPVWDRMVRWFHWINVLSVLALIAIGVAIMNSKALGVSTDGKILLKTWHVYVGYVFVINLAIRLFWTFIGNRFSRWSAILPLGRRFKAQKTAYVAGLKEGKPVGIAGHSPLARYMVTVLFLLLSTQAVTGLVLAGTDVYMPPFGDSFKAWIADSPESEALIKPYSKEGVNEASYQQMRDLRSPYKEVHEIVFWILVAAIILHLLGVIYSELRERNGLVSAMFTGKKVFKDKPVDWDDESR</sequence>
<dbReference type="SUPFAM" id="SSF81342">
    <property type="entry name" value="Transmembrane di-heme cytochromes"/>
    <property type="match status" value="1"/>
</dbReference>
<reference evidence="14" key="1">
    <citation type="journal article" date="2015" name="Nature">
        <title>Complex archaea that bridge the gap between prokaryotes and eukaryotes.</title>
        <authorList>
            <person name="Spang A."/>
            <person name="Saw J.H."/>
            <person name="Jorgensen S.L."/>
            <person name="Zaremba-Niedzwiedzka K."/>
            <person name="Martijn J."/>
            <person name="Lind A.E."/>
            <person name="van Eijk R."/>
            <person name="Schleper C."/>
            <person name="Guy L."/>
            <person name="Ettema T.J."/>
        </authorList>
    </citation>
    <scope>NUCLEOTIDE SEQUENCE</scope>
</reference>
<keyword evidence="9 12" id="KW-1133">Transmembrane helix</keyword>
<evidence type="ECO:0000256" key="11">
    <source>
        <dbReference type="ARBA" id="ARBA00023136"/>
    </source>
</evidence>
<dbReference type="InterPro" id="IPR011577">
    <property type="entry name" value="Cyt_b561_bac/Ni-Hgenase"/>
</dbReference>
<keyword evidence="4" id="KW-1003">Cell membrane</keyword>
<comment type="caution">
    <text evidence="14">The sequence shown here is derived from an EMBL/GenBank/DDBJ whole genome shotgun (WGS) entry which is preliminary data.</text>
</comment>
<keyword evidence="10" id="KW-0408">Iron</keyword>
<gene>
    <name evidence="14" type="ORF">LCGC14_0522080</name>
</gene>
<evidence type="ECO:0000256" key="12">
    <source>
        <dbReference type="SAM" id="Phobius"/>
    </source>
</evidence>
<evidence type="ECO:0000256" key="3">
    <source>
        <dbReference type="ARBA" id="ARBA00022448"/>
    </source>
</evidence>
<dbReference type="PANTHER" id="PTHR30485:SF2">
    <property type="entry name" value="BLL0597 PROTEIN"/>
    <property type="match status" value="1"/>
</dbReference>
<evidence type="ECO:0000256" key="7">
    <source>
        <dbReference type="ARBA" id="ARBA00022723"/>
    </source>
</evidence>
<dbReference type="Gene3D" id="1.20.950.20">
    <property type="entry name" value="Transmembrane di-heme cytochromes, Chain C"/>
    <property type="match status" value="1"/>
</dbReference>
<dbReference type="GO" id="GO:0009055">
    <property type="term" value="F:electron transfer activity"/>
    <property type="evidence" value="ECO:0007669"/>
    <property type="project" value="InterPro"/>
</dbReference>
<evidence type="ECO:0000313" key="14">
    <source>
        <dbReference type="EMBL" id="KKN61396.1"/>
    </source>
</evidence>
<dbReference type="Pfam" id="PF01292">
    <property type="entry name" value="Ni_hydr_CYTB"/>
    <property type="match status" value="1"/>
</dbReference>
<dbReference type="AlphaFoldDB" id="A0A0F9UJK5"/>
<name>A0A0F9UJK5_9ZZZZ</name>